<dbReference type="Proteomes" id="UP000499080">
    <property type="component" value="Unassembled WGS sequence"/>
</dbReference>
<dbReference type="AlphaFoldDB" id="A0A4Y2FML3"/>
<evidence type="ECO:0000313" key="1">
    <source>
        <dbReference type="EMBL" id="GBM42267.1"/>
    </source>
</evidence>
<gene>
    <name evidence="1" type="ORF">AVEN_10700_1</name>
</gene>
<name>A0A4Y2FML3_ARAVE</name>
<proteinExistence type="predicted"/>
<comment type="caution">
    <text evidence="1">The sequence shown here is derived from an EMBL/GenBank/DDBJ whole genome shotgun (WGS) entry which is preliminary data.</text>
</comment>
<dbReference type="EMBL" id="BGPR01096500">
    <property type="protein sequence ID" value="GBM42267.1"/>
    <property type="molecule type" value="Genomic_DNA"/>
</dbReference>
<evidence type="ECO:0000313" key="2">
    <source>
        <dbReference type="Proteomes" id="UP000499080"/>
    </source>
</evidence>
<reference evidence="1 2" key="1">
    <citation type="journal article" date="2019" name="Sci. Rep.">
        <title>Orb-weaving spider Araneus ventricosus genome elucidates the spidroin gene catalogue.</title>
        <authorList>
            <person name="Kono N."/>
            <person name="Nakamura H."/>
            <person name="Ohtoshi R."/>
            <person name="Moran D.A.P."/>
            <person name="Shinohara A."/>
            <person name="Yoshida Y."/>
            <person name="Fujiwara M."/>
            <person name="Mori M."/>
            <person name="Tomita M."/>
            <person name="Arakawa K."/>
        </authorList>
    </citation>
    <scope>NUCLEOTIDE SEQUENCE [LARGE SCALE GENOMIC DNA]</scope>
</reference>
<keyword evidence="2" id="KW-1185">Reference proteome</keyword>
<protein>
    <submittedName>
        <fullName evidence="1">Uncharacterized protein</fullName>
    </submittedName>
</protein>
<accession>A0A4Y2FML3</accession>
<sequence>MSRAAANERTILETWRQNSRSRKMPADAHWHEGACATPRRTHARTLSFPQVLIFNLGDRVGCGGHALPAVLAPDAAAAVAALRRTRSLFTSLL</sequence>
<organism evidence="1 2">
    <name type="scientific">Araneus ventricosus</name>
    <name type="common">Orbweaver spider</name>
    <name type="synonym">Epeira ventricosa</name>
    <dbReference type="NCBI Taxonomy" id="182803"/>
    <lineage>
        <taxon>Eukaryota</taxon>
        <taxon>Metazoa</taxon>
        <taxon>Ecdysozoa</taxon>
        <taxon>Arthropoda</taxon>
        <taxon>Chelicerata</taxon>
        <taxon>Arachnida</taxon>
        <taxon>Araneae</taxon>
        <taxon>Araneomorphae</taxon>
        <taxon>Entelegynae</taxon>
        <taxon>Araneoidea</taxon>
        <taxon>Araneidae</taxon>
        <taxon>Araneus</taxon>
    </lineage>
</organism>